<dbReference type="Pfam" id="PF00561">
    <property type="entry name" value="Abhydrolase_1"/>
    <property type="match status" value="1"/>
</dbReference>
<keyword evidence="1" id="KW-0732">Signal</keyword>
<dbReference type="PRINTS" id="PR00111">
    <property type="entry name" value="ABHYDROLASE"/>
</dbReference>
<proteinExistence type="predicted"/>
<protein>
    <submittedName>
        <fullName evidence="3">Pimeloyl-ACP methyl ester carboxylesterase</fullName>
    </submittedName>
</protein>
<dbReference type="Gene3D" id="3.40.50.1820">
    <property type="entry name" value="alpha/beta hydrolase"/>
    <property type="match status" value="1"/>
</dbReference>
<keyword evidence="4" id="KW-1185">Reference proteome</keyword>
<name>A0ABV2J1K4_9HYPH</name>
<evidence type="ECO:0000259" key="2">
    <source>
        <dbReference type="Pfam" id="PF00561"/>
    </source>
</evidence>
<dbReference type="InterPro" id="IPR029058">
    <property type="entry name" value="AB_hydrolase_fold"/>
</dbReference>
<feature type="domain" description="AB hydrolase-1" evidence="2">
    <location>
        <begin position="63"/>
        <end position="298"/>
    </location>
</feature>
<accession>A0ABV2J1K4</accession>
<comment type="caution">
    <text evidence="3">The sequence shown here is derived from an EMBL/GenBank/DDBJ whole genome shotgun (WGS) entry which is preliminary data.</text>
</comment>
<organism evidence="3 4">
    <name type="scientific">Rhizobium aquaticum</name>
    <dbReference type="NCBI Taxonomy" id="1549636"/>
    <lineage>
        <taxon>Bacteria</taxon>
        <taxon>Pseudomonadati</taxon>
        <taxon>Pseudomonadota</taxon>
        <taxon>Alphaproteobacteria</taxon>
        <taxon>Hyphomicrobiales</taxon>
        <taxon>Rhizobiaceae</taxon>
        <taxon>Rhizobium/Agrobacterium group</taxon>
        <taxon>Rhizobium</taxon>
    </lineage>
</organism>
<evidence type="ECO:0000313" key="3">
    <source>
        <dbReference type="EMBL" id="MET3614639.1"/>
    </source>
</evidence>
<evidence type="ECO:0000313" key="4">
    <source>
        <dbReference type="Proteomes" id="UP001549047"/>
    </source>
</evidence>
<dbReference type="PANTHER" id="PTHR43798:SF33">
    <property type="entry name" value="HYDROLASE, PUTATIVE (AFU_ORTHOLOGUE AFUA_2G14860)-RELATED"/>
    <property type="match status" value="1"/>
</dbReference>
<reference evidence="3 4" key="1">
    <citation type="submission" date="2024-06" db="EMBL/GenBank/DDBJ databases">
        <title>Genomic Encyclopedia of Type Strains, Phase IV (KMG-IV): sequencing the most valuable type-strain genomes for metagenomic binning, comparative biology and taxonomic classification.</title>
        <authorList>
            <person name="Goeker M."/>
        </authorList>
    </citation>
    <scope>NUCLEOTIDE SEQUENCE [LARGE SCALE GENOMIC DNA]</scope>
    <source>
        <strain evidence="3 4">DSM 29780</strain>
    </source>
</reference>
<gene>
    <name evidence="3" type="ORF">ABID16_002976</name>
</gene>
<dbReference type="RefSeq" id="WP_354557121.1">
    <property type="nucleotide sequence ID" value="NZ_JBEPMB010000004.1"/>
</dbReference>
<dbReference type="InterPro" id="IPR050266">
    <property type="entry name" value="AB_hydrolase_sf"/>
</dbReference>
<evidence type="ECO:0000256" key="1">
    <source>
        <dbReference type="SAM" id="SignalP"/>
    </source>
</evidence>
<dbReference type="PANTHER" id="PTHR43798">
    <property type="entry name" value="MONOACYLGLYCEROL LIPASE"/>
    <property type="match status" value="1"/>
</dbReference>
<dbReference type="EMBL" id="JBEPMB010000004">
    <property type="protein sequence ID" value="MET3614639.1"/>
    <property type="molecule type" value="Genomic_DNA"/>
</dbReference>
<dbReference type="SUPFAM" id="SSF53474">
    <property type="entry name" value="alpha/beta-Hydrolases"/>
    <property type="match status" value="1"/>
</dbReference>
<dbReference type="InterPro" id="IPR000073">
    <property type="entry name" value="AB_hydrolase_1"/>
</dbReference>
<feature type="signal peptide" evidence="1">
    <location>
        <begin position="1"/>
        <end position="18"/>
    </location>
</feature>
<feature type="chain" id="PRO_5046278035" evidence="1">
    <location>
        <begin position="19"/>
        <end position="341"/>
    </location>
</feature>
<sequence>MLKALLALLVVVPMMALAAGFVFTVWKTSEFETVYPNIGTRTDVGGYALNSVDLPAGANADLPPIVFIHGASGNLRDQLFAFRPALEGRARLIFVDRPGYGYSDRGGPENDTPAGQADAIAHLMEKKGIDRAIIVGHSLGGAIAASFGVRHPDKTAGLLFLSAATHPWNGGVDWYYDLAATPVIGTIFRHTMLLPVGLERIESGSRAVFAPNPMPPRYVAETMPGMILRAGAFYANAIDVSGLNAYVRTMAPRYKEITAPTVIITGDSDDIVAEEIHSVGLKRDIPNSELLWLKGVGHKTDYVANGLAVAAIEKLAGKPRDLAAMAAVFRAPQSLHAATAR</sequence>
<dbReference type="Proteomes" id="UP001549047">
    <property type="component" value="Unassembled WGS sequence"/>
</dbReference>